<gene>
    <name evidence="1" type="ORF">Tci_580095</name>
</gene>
<protein>
    <submittedName>
        <fullName evidence="1">Uncharacterized protein</fullName>
    </submittedName>
</protein>
<accession>A0A699J371</accession>
<reference evidence="1" key="1">
    <citation type="journal article" date="2019" name="Sci. Rep.">
        <title>Draft genome of Tanacetum cinerariifolium, the natural source of mosquito coil.</title>
        <authorList>
            <person name="Yamashiro T."/>
            <person name="Shiraishi A."/>
            <person name="Satake H."/>
            <person name="Nakayama K."/>
        </authorList>
    </citation>
    <scope>NUCLEOTIDE SEQUENCE</scope>
</reference>
<comment type="caution">
    <text evidence="1">The sequence shown here is derived from an EMBL/GenBank/DDBJ whole genome shotgun (WGS) entry which is preliminary data.</text>
</comment>
<sequence>ATNIILQGLPPEVYALVSNHKVAKELWERIQLRMQGTSLTKQEMEYLGITEAQPTQTVITHNAAYQADDLDVYDFDYDEINTAKVSLLANLSHYGFDNLAEVNNHDNVNHNVINQAMQAMLCSEQSNIASHSETEITSDSNIICYS</sequence>
<proteinExistence type="predicted"/>
<evidence type="ECO:0000313" key="1">
    <source>
        <dbReference type="EMBL" id="GFA08123.1"/>
    </source>
</evidence>
<dbReference type="AlphaFoldDB" id="A0A699J371"/>
<organism evidence="1">
    <name type="scientific">Tanacetum cinerariifolium</name>
    <name type="common">Dalmatian daisy</name>
    <name type="synonym">Chrysanthemum cinerariifolium</name>
    <dbReference type="NCBI Taxonomy" id="118510"/>
    <lineage>
        <taxon>Eukaryota</taxon>
        <taxon>Viridiplantae</taxon>
        <taxon>Streptophyta</taxon>
        <taxon>Embryophyta</taxon>
        <taxon>Tracheophyta</taxon>
        <taxon>Spermatophyta</taxon>
        <taxon>Magnoliopsida</taxon>
        <taxon>eudicotyledons</taxon>
        <taxon>Gunneridae</taxon>
        <taxon>Pentapetalae</taxon>
        <taxon>asterids</taxon>
        <taxon>campanulids</taxon>
        <taxon>Asterales</taxon>
        <taxon>Asteraceae</taxon>
        <taxon>Asteroideae</taxon>
        <taxon>Anthemideae</taxon>
        <taxon>Anthemidinae</taxon>
        <taxon>Tanacetum</taxon>
    </lineage>
</organism>
<feature type="non-terminal residue" evidence="1">
    <location>
        <position position="1"/>
    </location>
</feature>
<name>A0A699J371_TANCI</name>
<dbReference type="EMBL" id="BKCJ010366038">
    <property type="protein sequence ID" value="GFA08123.1"/>
    <property type="molecule type" value="Genomic_DNA"/>
</dbReference>